<protein>
    <submittedName>
        <fullName evidence="1">Uncharacterized protein</fullName>
    </submittedName>
</protein>
<dbReference type="EMBL" id="PDUG01000005">
    <property type="protein sequence ID" value="PIC24121.1"/>
    <property type="molecule type" value="Genomic_DNA"/>
</dbReference>
<keyword evidence="2" id="KW-1185">Reference proteome</keyword>
<organism evidence="1 2">
    <name type="scientific">Caenorhabditis nigoni</name>
    <dbReference type="NCBI Taxonomy" id="1611254"/>
    <lineage>
        <taxon>Eukaryota</taxon>
        <taxon>Metazoa</taxon>
        <taxon>Ecdysozoa</taxon>
        <taxon>Nematoda</taxon>
        <taxon>Chromadorea</taxon>
        <taxon>Rhabditida</taxon>
        <taxon>Rhabditina</taxon>
        <taxon>Rhabditomorpha</taxon>
        <taxon>Rhabditoidea</taxon>
        <taxon>Rhabditidae</taxon>
        <taxon>Peloderinae</taxon>
        <taxon>Caenorhabditis</taxon>
    </lineage>
</organism>
<name>A0A2G5TAJ9_9PELO</name>
<gene>
    <name evidence="1" type="primary">Cnig_chr_V.g17572</name>
    <name evidence="1" type="ORF">B9Z55_017572</name>
</gene>
<evidence type="ECO:0000313" key="2">
    <source>
        <dbReference type="Proteomes" id="UP000230233"/>
    </source>
</evidence>
<sequence length="113" mass="13443">MIFRIHCSGHQLHLIMEKDIEIIYLKRNFLDSVKVLHQNLLVPSTLVKFSKRKKGLNSGKANELNIHHAIPQNYSKTRRKRQLIEAVKRYHYWLNFCWCAAVNKRCNDQEILS</sequence>
<reference evidence="2" key="1">
    <citation type="submission" date="2017-10" db="EMBL/GenBank/DDBJ databases">
        <title>Rapid genome shrinkage in a self-fertile nematode reveals novel sperm competition proteins.</title>
        <authorList>
            <person name="Yin D."/>
            <person name="Schwarz E.M."/>
            <person name="Thomas C.G."/>
            <person name="Felde R.L."/>
            <person name="Korf I.F."/>
            <person name="Cutter A.D."/>
            <person name="Schartner C.M."/>
            <person name="Ralston E.J."/>
            <person name="Meyer B.J."/>
            <person name="Haag E.S."/>
        </authorList>
    </citation>
    <scope>NUCLEOTIDE SEQUENCE [LARGE SCALE GENOMIC DNA]</scope>
    <source>
        <strain evidence="2">JU1422</strain>
    </source>
</reference>
<dbReference type="AlphaFoldDB" id="A0A2G5TAJ9"/>
<proteinExistence type="predicted"/>
<comment type="caution">
    <text evidence="1">The sequence shown here is derived from an EMBL/GenBank/DDBJ whole genome shotgun (WGS) entry which is preliminary data.</text>
</comment>
<dbReference type="Proteomes" id="UP000230233">
    <property type="component" value="Chromosome V"/>
</dbReference>
<evidence type="ECO:0000313" key="1">
    <source>
        <dbReference type="EMBL" id="PIC24121.1"/>
    </source>
</evidence>
<accession>A0A2G5TAJ9</accession>